<protein>
    <submittedName>
        <fullName evidence="10">Thiamine ABC transporter permease</fullName>
    </submittedName>
</protein>
<feature type="transmembrane region" description="Helical" evidence="8">
    <location>
        <begin position="379"/>
        <end position="398"/>
    </location>
</feature>
<dbReference type="EMBL" id="JBFZPZ010000004">
    <property type="protein sequence ID" value="MEX9252462.1"/>
    <property type="molecule type" value="Genomic_DNA"/>
</dbReference>
<accession>A0ABV4A8G7</accession>
<feature type="transmembrane region" description="Helical" evidence="8">
    <location>
        <begin position="352"/>
        <end position="373"/>
    </location>
</feature>
<dbReference type="CDD" id="cd06261">
    <property type="entry name" value="TM_PBP2"/>
    <property type="match status" value="1"/>
</dbReference>
<evidence type="ECO:0000259" key="9">
    <source>
        <dbReference type="PROSITE" id="PS50928"/>
    </source>
</evidence>
<feature type="transmembrane region" description="Helical" evidence="8">
    <location>
        <begin position="131"/>
        <end position="155"/>
    </location>
</feature>
<feature type="domain" description="ABC transmembrane type-1" evidence="9">
    <location>
        <begin position="307"/>
        <end position="499"/>
    </location>
</feature>
<dbReference type="Gene3D" id="1.10.3720.10">
    <property type="entry name" value="MetI-like"/>
    <property type="match status" value="2"/>
</dbReference>
<feature type="domain" description="ABC transmembrane type-1" evidence="9">
    <location>
        <begin position="54"/>
        <end position="254"/>
    </location>
</feature>
<dbReference type="RefSeq" id="WP_369497401.1">
    <property type="nucleotide sequence ID" value="NZ_JBFZPZ010000004.1"/>
</dbReference>
<feature type="transmembrane region" description="Helical" evidence="8">
    <location>
        <begin position="284"/>
        <end position="306"/>
    </location>
</feature>
<dbReference type="PROSITE" id="PS50928">
    <property type="entry name" value="ABC_TM1"/>
    <property type="match status" value="2"/>
</dbReference>
<evidence type="ECO:0000256" key="5">
    <source>
        <dbReference type="ARBA" id="ARBA00022692"/>
    </source>
</evidence>
<keyword evidence="11" id="KW-1185">Reference proteome</keyword>
<evidence type="ECO:0000313" key="10">
    <source>
        <dbReference type="EMBL" id="MEX9252462.1"/>
    </source>
</evidence>
<feature type="transmembrane region" description="Helical" evidence="8">
    <location>
        <begin position="485"/>
        <end position="506"/>
    </location>
</feature>
<feature type="transmembrane region" description="Helical" evidence="8">
    <location>
        <begin position="175"/>
        <end position="202"/>
    </location>
</feature>
<evidence type="ECO:0000256" key="4">
    <source>
        <dbReference type="ARBA" id="ARBA00022519"/>
    </source>
</evidence>
<feature type="transmembrane region" description="Helical" evidence="8">
    <location>
        <begin position="12"/>
        <end position="33"/>
    </location>
</feature>
<evidence type="ECO:0000256" key="8">
    <source>
        <dbReference type="SAM" id="Phobius"/>
    </source>
</evidence>
<feature type="transmembrane region" description="Helical" evidence="8">
    <location>
        <begin position="53"/>
        <end position="80"/>
    </location>
</feature>
<feature type="transmembrane region" description="Helical" evidence="8">
    <location>
        <begin position="318"/>
        <end position="340"/>
    </location>
</feature>
<organism evidence="10 11">
    <name type="scientific">Pseudenterobacter timonensis</name>
    <dbReference type="NCBI Taxonomy" id="1755099"/>
    <lineage>
        <taxon>Bacteria</taxon>
        <taxon>Pseudomonadati</taxon>
        <taxon>Pseudomonadota</taxon>
        <taxon>Gammaproteobacteria</taxon>
        <taxon>Enterobacterales</taxon>
        <taxon>Enterobacteriaceae</taxon>
        <taxon>Pseudenterobacter</taxon>
    </lineage>
</organism>
<dbReference type="PANTHER" id="PTHR30183">
    <property type="entry name" value="MOLYBDENUM TRANSPORT SYSTEM PERMEASE PROTEIN MODB"/>
    <property type="match status" value="1"/>
</dbReference>
<feature type="transmembrane region" description="Helical" evidence="8">
    <location>
        <begin position="92"/>
        <end position="111"/>
    </location>
</feature>
<evidence type="ECO:0000256" key="3">
    <source>
        <dbReference type="ARBA" id="ARBA00022475"/>
    </source>
</evidence>
<proteinExistence type="predicted"/>
<feature type="transmembrane region" description="Helical" evidence="8">
    <location>
        <begin position="238"/>
        <end position="263"/>
    </location>
</feature>
<evidence type="ECO:0000313" key="11">
    <source>
        <dbReference type="Proteomes" id="UP001561463"/>
    </source>
</evidence>
<keyword evidence="3" id="KW-1003">Cell membrane</keyword>
<evidence type="ECO:0000256" key="2">
    <source>
        <dbReference type="ARBA" id="ARBA00022448"/>
    </source>
</evidence>
<evidence type="ECO:0000256" key="7">
    <source>
        <dbReference type="ARBA" id="ARBA00023136"/>
    </source>
</evidence>
<dbReference type="SUPFAM" id="SSF161098">
    <property type="entry name" value="MetI-like"/>
    <property type="match status" value="2"/>
</dbReference>
<dbReference type="PANTHER" id="PTHR30183:SF6">
    <property type="entry name" value="INNER MEMBRANE ABC TRANSPORTER PERMEASE PROTEIN YNJC"/>
    <property type="match status" value="1"/>
</dbReference>
<dbReference type="InterPro" id="IPR035906">
    <property type="entry name" value="MetI-like_sf"/>
</dbReference>
<dbReference type="Proteomes" id="UP001561463">
    <property type="component" value="Unassembled WGS sequence"/>
</dbReference>
<comment type="subcellular location">
    <subcellularLocation>
        <location evidence="1">Cell inner membrane</location>
        <topology evidence="1">Multi-pass membrane protein</topology>
    </subcellularLocation>
</comment>
<comment type="caution">
    <text evidence="10">The sequence shown here is derived from an EMBL/GenBank/DDBJ whole genome shotgun (WGS) entry which is preliminary data.</text>
</comment>
<keyword evidence="5 8" id="KW-0812">Transmembrane</keyword>
<keyword evidence="4" id="KW-0997">Cell inner membrane</keyword>
<keyword evidence="7 8" id="KW-0472">Membrane</keyword>
<evidence type="ECO:0000256" key="6">
    <source>
        <dbReference type="ARBA" id="ARBA00022989"/>
    </source>
</evidence>
<feature type="transmembrane region" description="Helical" evidence="8">
    <location>
        <begin position="432"/>
        <end position="452"/>
    </location>
</feature>
<keyword evidence="6 8" id="KW-1133">Transmembrane helix</keyword>
<name>A0ABV4A8G7_9ENTR</name>
<dbReference type="InterPro" id="IPR000515">
    <property type="entry name" value="MetI-like"/>
</dbReference>
<keyword evidence="2" id="KW-0813">Transport</keyword>
<reference evidence="10 11" key="1">
    <citation type="submission" date="2024-03" db="EMBL/GenBank/DDBJ databases">
        <title>Role of Flies in the Dissemination of Carbapenem-Resistant Enterobacteriaceae (CRE): An Epidemiological and Genomic Study in China.</title>
        <authorList>
            <person name="Chen K."/>
            <person name="Zhang R."/>
            <person name="Chen S."/>
        </authorList>
    </citation>
    <scope>NUCLEOTIDE SEQUENCE [LARGE SCALE GENOMIC DNA]</scope>
    <source>
        <strain evidence="11">fly-313</strain>
    </source>
</reference>
<sequence length="514" mass="55222">MAATLRHPLGWLALAAMTAVYLPLLPAAGLMLAPAFSLAGWQALFADPQFSQALAATLVSTTLAAVGALALALCVAMALWPGAGWRRLSARLPWLLAVPHVAFATAALLLFAEGGAFYRLCTVCTPQLDRYGIGLGVTLAVKESGFILWALYALLPEEKLAPRWVVMRTLGYSRVQGFCWLALPEIAPALGALMLAVIAWSLSVVDVAIVLGPGNPPTLAVLAWQWLSQGDPAAQTKGALICLLLMGLLAGYAAFGGLLWQLWRRRIPSTTGRRGRRVVPSPGRPLGWLVPLSGIACAGVLAVLAVLARDFTLTSQAFYTSLTFGVTASLLALALILLWLEWGPQRRGQWLWLPLVLPALPLVAGQYQLALWFQVDGDALTVIWGHLLWVIPWMLLLLQPAWRAIDPRKIVVARTLGLGRAAIFWRLKCPMLIRPLLTALATGFSVSMAQYMPTLWLGAGRYPTLTTEAVALSSGGSVPLLAARALWLLALTAAFFGLAAGLSRLAGRYRQGLR</sequence>
<gene>
    <name evidence="10" type="ORF">AB7Z85_08065</name>
</gene>
<evidence type="ECO:0000256" key="1">
    <source>
        <dbReference type="ARBA" id="ARBA00004429"/>
    </source>
</evidence>